<comment type="similarity">
    <text evidence="1">Belongs to the universal stress protein A family.</text>
</comment>
<dbReference type="RefSeq" id="WP_152868881.1">
    <property type="nucleotide sequence ID" value="NZ_WBSL01000001.1"/>
</dbReference>
<feature type="domain" description="UspA" evidence="4">
    <location>
        <begin position="3"/>
        <end position="140"/>
    </location>
</feature>
<dbReference type="PANTHER" id="PTHR46268:SF27">
    <property type="entry name" value="UNIVERSAL STRESS PROTEIN RV2623"/>
    <property type="match status" value="1"/>
</dbReference>
<dbReference type="EMBL" id="WBSL01000001">
    <property type="protein sequence ID" value="MPY65719.1"/>
    <property type="molecule type" value="Genomic_DNA"/>
</dbReference>
<evidence type="ECO:0000256" key="2">
    <source>
        <dbReference type="ARBA" id="ARBA00022741"/>
    </source>
</evidence>
<dbReference type="InterPro" id="IPR006016">
    <property type="entry name" value="UspA"/>
</dbReference>
<evidence type="ECO:0000256" key="1">
    <source>
        <dbReference type="ARBA" id="ARBA00008791"/>
    </source>
</evidence>
<gene>
    <name evidence="5" type="ORF">F8S09_03280</name>
</gene>
<evidence type="ECO:0000313" key="6">
    <source>
        <dbReference type="Proteomes" id="UP000484842"/>
    </source>
</evidence>
<dbReference type="Proteomes" id="UP000484842">
    <property type="component" value="Unassembled WGS sequence"/>
</dbReference>
<protein>
    <submittedName>
        <fullName evidence="5">Universal stress protein</fullName>
    </submittedName>
</protein>
<dbReference type="InterPro" id="IPR014729">
    <property type="entry name" value="Rossmann-like_a/b/a_fold"/>
</dbReference>
<dbReference type="SUPFAM" id="SSF52402">
    <property type="entry name" value="Adenine nucleotide alpha hydrolases-like"/>
    <property type="match status" value="1"/>
</dbReference>
<accession>A0A7X1NUG5</accession>
<dbReference type="InterPro" id="IPR006015">
    <property type="entry name" value="Universal_stress_UspA"/>
</dbReference>
<dbReference type="Pfam" id="PF00582">
    <property type="entry name" value="Usp"/>
    <property type="match status" value="1"/>
</dbReference>
<dbReference type="CDD" id="cd00293">
    <property type="entry name" value="USP-like"/>
    <property type="match status" value="1"/>
</dbReference>
<comment type="caution">
    <text evidence="5">The sequence shown here is derived from an EMBL/GenBank/DDBJ whole genome shotgun (WGS) entry which is preliminary data.</text>
</comment>
<keyword evidence="3" id="KW-0067">ATP-binding</keyword>
<proteinExistence type="inferred from homology"/>
<dbReference type="PANTHER" id="PTHR46268">
    <property type="entry name" value="STRESS RESPONSE PROTEIN NHAX"/>
    <property type="match status" value="1"/>
</dbReference>
<organism evidence="5 6">
    <name type="scientific">Deinococcus terrestris</name>
    <dbReference type="NCBI Taxonomy" id="2651870"/>
    <lineage>
        <taxon>Bacteria</taxon>
        <taxon>Thermotogati</taxon>
        <taxon>Deinococcota</taxon>
        <taxon>Deinococci</taxon>
        <taxon>Deinococcales</taxon>
        <taxon>Deinococcaceae</taxon>
        <taxon>Deinococcus</taxon>
    </lineage>
</organism>
<keyword evidence="2" id="KW-0547">Nucleotide-binding</keyword>
<dbReference type="AlphaFoldDB" id="A0A7X1NUG5"/>
<keyword evidence="6" id="KW-1185">Reference proteome</keyword>
<dbReference type="Gene3D" id="3.40.50.620">
    <property type="entry name" value="HUPs"/>
    <property type="match status" value="1"/>
</dbReference>
<evidence type="ECO:0000313" key="5">
    <source>
        <dbReference type="EMBL" id="MPY65719.1"/>
    </source>
</evidence>
<evidence type="ECO:0000259" key="4">
    <source>
        <dbReference type="Pfam" id="PF00582"/>
    </source>
</evidence>
<sequence length="160" mass="16784">MPRILVTTDGSSLGHQALAHADALARALGADLSVLYVQPDPIPTVAEAYAYVPENAVQQQEEAMLALRDELQTRLPHADLRLERASGRPVPRLILEAAKTLGADLIVMSTHGRSGLSRALLGSVAEAVTHHAPVPVLLVRDGQAVPGWAAVQSGGAVASR</sequence>
<evidence type="ECO:0000256" key="3">
    <source>
        <dbReference type="ARBA" id="ARBA00022840"/>
    </source>
</evidence>
<name>A0A7X1NUG5_9DEIO</name>
<dbReference type="GO" id="GO:0005524">
    <property type="term" value="F:ATP binding"/>
    <property type="evidence" value="ECO:0007669"/>
    <property type="project" value="UniProtKB-KW"/>
</dbReference>
<reference evidence="5 6" key="1">
    <citation type="submission" date="2019-10" db="EMBL/GenBank/DDBJ databases">
        <title>Deinococcus sp. isolated from soil.</title>
        <authorList>
            <person name="Li Y."/>
            <person name="Wang J."/>
        </authorList>
    </citation>
    <scope>NUCLEOTIDE SEQUENCE [LARGE SCALE GENOMIC DNA]</scope>
    <source>
        <strain evidence="5 6">SDU3-2</strain>
    </source>
</reference>
<dbReference type="PRINTS" id="PR01438">
    <property type="entry name" value="UNVRSLSTRESS"/>
</dbReference>